<name>A0A4E9ENI4_GIBZA</name>
<dbReference type="GO" id="GO:0000329">
    <property type="term" value="C:fungal-type vacuole membrane"/>
    <property type="evidence" value="ECO:0007669"/>
    <property type="project" value="TreeGrafter"/>
</dbReference>
<evidence type="ECO:0000259" key="8">
    <source>
        <dbReference type="PROSITE" id="PS50850"/>
    </source>
</evidence>
<protein>
    <recommendedName>
        <fullName evidence="8">Major facilitator superfamily (MFS) profile domain-containing protein</fullName>
    </recommendedName>
</protein>
<feature type="transmembrane region" description="Helical" evidence="7">
    <location>
        <begin position="82"/>
        <end position="104"/>
    </location>
</feature>
<evidence type="ECO:0000256" key="6">
    <source>
        <dbReference type="SAM" id="MobiDB-lite"/>
    </source>
</evidence>
<feature type="transmembrane region" description="Helical" evidence="7">
    <location>
        <begin position="406"/>
        <end position="426"/>
    </location>
</feature>
<dbReference type="InterPro" id="IPR036259">
    <property type="entry name" value="MFS_trans_sf"/>
</dbReference>
<dbReference type="InterPro" id="IPR005829">
    <property type="entry name" value="Sugar_transporter_CS"/>
</dbReference>
<comment type="subcellular location">
    <subcellularLocation>
        <location evidence="1">Membrane</location>
        <topology evidence="1">Multi-pass membrane protein</topology>
    </subcellularLocation>
</comment>
<dbReference type="Gene3D" id="1.20.1720.10">
    <property type="entry name" value="Multidrug resistance protein D"/>
    <property type="match status" value="1"/>
</dbReference>
<keyword evidence="5" id="KW-0325">Glycoprotein</keyword>
<evidence type="ECO:0000256" key="5">
    <source>
        <dbReference type="ARBA" id="ARBA00023180"/>
    </source>
</evidence>
<dbReference type="PROSITE" id="PS00216">
    <property type="entry name" value="SUGAR_TRANSPORT_1"/>
    <property type="match status" value="1"/>
</dbReference>
<gene>
    <name evidence="9" type="ORF">FUG_LOCUS562374</name>
</gene>
<feature type="transmembrane region" description="Helical" evidence="7">
    <location>
        <begin position="511"/>
        <end position="537"/>
    </location>
</feature>
<feature type="transmembrane region" description="Helical" evidence="7">
    <location>
        <begin position="272"/>
        <end position="290"/>
    </location>
</feature>
<organism evidence="9">
    <name type="scientific">Gibberella zeae</name>
    <name type="common">Wheat head blight fungus</name>
    <name type="synonym">Fusarium graminearum</name>
    <dbReference type="NCBI Taxonomy" id="5518"/>
    <lineage>
        <taxon>Eukaryota</taxon>
        <taxon>Fungi</taxon>
        <taxon>Dikarya</taxon>
        <taxon>Ascomycota</taxon>
        <taxon>Pezizomycotina</taxon>
        <taxon>Sordariomycetes</taxon>
        <taxon>Hypocreomycetidae</taxon>
        <taxon>Hypocreales</taxon>
        <taxon>Nectriaceae</taxon>
        <taxon>Fusarium</taxon>
    </lineage>
</organism>
<sequence length="542" mass="57161">MSSLSEERDPESGVVSRQDVANQATETTSLLNASQSPVSSSSNSSTAVFKIVLVLIIGSFTASADGSLVLATHPTIASEFNALSASNWLFVSFNLAGAATQAVVGKLSDIYGRRNLIVTAYALFAAGCIIVGTGTSMGLVILGRVISGAGGSGLTILAMLIITDLVPLREAAAWQSYLNLAATTGRSLGGPLGGWLADTIGWRWSFNCQVPIFLVAIILTYFFLPNNKKEDKRPTSLDRIDFIRAALLALTIMAFLLPFEIGGSNVPWSHPIIPRLFVASLIFGGFFILFEGRWAKEPIFPLDLLRVRNVVLGYVISGTQCAAQLGLMFSVPLYFQVTKGASNTVAGAYLFPAVAGNAIGAILAGLVIKRTGRYKLVLLVATVTSAVSYILLLLRWHGQTNVWESLYIFPGGLGTGAVQTGVFVAVQAATDPAHKAAALGGVWLTVMVGAIVGMTAVSTATMHFMASSLATTLQGHGFAKGVIEKVISMATSDINYINKADPTLASDVVDAYVYGLSISHIISLTFSVVAMFSASLISENKV</sequence>
<dbReference type="Gene3D" id="1.20.1250.20">
    <property type="entry name" value="MFS general substrate transporter like domains"/>
    <property type="match status" value="1"/>
</dbReference>
<dbReference type="Pfam" id="PF07690">
    <property type="entry name" value="MFS_1"/>
    <property type="match status" value="1"/>
</dbReference>
<feature type="domain" description="Major facilitator superfamily (MFS) profile" evidence="8">
    <location>
        <begin position="51"/>
        <end position="541"/>
    </location>
</feature>
<feature type="transmembrane region" description="Helical" evidence="7">
    <location>
        <begin position="149"/>
        <end position="168"/>
    </location>
</feature>
<dbReference type="InterPro" id="IPR011701">
    <property type="entry name" value="MFS"/>
</dbReference>
<feature type="transmembrane region" description="Helical" evidence="7">
    <location>
        <begin position="204"/>
        <end position="224"/>
    </location>
</feature>
<feature type="transmembrane region" description="Helical" evidence="7">
    <location>
        <begin position="438"/>
        <end position="457"/>
    </location>
</feature>
<dbReference type="PANTHER" id="PTHR23501:SF33">
    <property type="entry name" value="MAJOR FACILITATOR SUPERFAMILY (MFS) PROFILE DOMAIN-CONTAINING PROTEIN"/>
    <property type="match status" value="1"/>
</dbReference>
<dbReference type="EMBL" id="CAAKMV010000196">
    <property type="protein sequence ID" value="VIO64229.1"/>
    <property type="molecule type" value="Genomic_DNA"/>
</dbReference>
<evidence type="ECO:0000256" key="1">
    <source>
        <dbReference type="ARBA" id="ARBA00004141"/>
    </source>
</evidence>
<dbReference type="InterPro" id="IPR020846">
    <property type="entry name" value="MFS_dom"/>
</dbReference>
<dbReference type="PANTHER" id="PTHR23501">
    <property type="entry name" value="MAJOR FACILITATOR SUPERFAMILY"/>
    <property type="match status" value="1"/>
</dbReference>
<dbReference type="SUPFAM" id="SSF103473">
    <property type="entry name" value="MFS general substrate transporter"/>
    <property type="match status" value="1"/>
</dbReference>
<accession>A0A4E9ENI4</accession>
<feature type="transmembrane region" description="Helical" evidence="7">
    <location>
        <begin position="47"/>
        <end position="70"/>
    </location>
</feature>
<dbReference type="GO" id="GO:0015174">
    <property type="term" value="F:basic amino acid transmembrane transporter activity"/>
    <property type="evidence" value="ECO:0007669"/>
    <property type="project" value="TreeGrafter"/>
</dbReference>
<keyword evidence="4 7" id="KW-0472">Membrane</keyword>
<evidence type="ECO:0000256" key="7">
    <source>
        <dbReference type="SAM" id="Phobius"/>
    </source>
</evidence>
<feature type="transmembrane region" description="Helical" evidence="7">
    <location>
        <begin position="375"/>
        <end position="394"/>
    </location>
</feature>
<evidence type="ECO:0000256" key="2">
    <source>
        <dbReference type="ARBA" id="ARBA00022692"/>
    </source>
</evidence>
<feature type="region of interest" description="Disordered" evidence="6">
    <location>
        <begin position="1"/>
        <end position="21"/>
    </location>
</feature>
<feature type="transmembrane region" description="Helical" evidence="7">
    <location>
        <begin position="245"/>
        <end position="266"/>
    </location>
</feature>
<keyword evidence="3 7" id="KW-1133">Transmembrane helix</keyword>
<evidence type="ECO:0000313" key="9">
    <source>
        <dbReference type="EMBL" id="VIO64229.1"/>
    </source>
</evidence>
<reference evidence="9" key="1">
    <citation type="submission" date="2019-04" db="EMBL/GenBank/DDBJ databases">
        <authorList>
            <person name="Melise S."/>
            <person name="Noan J."/>
            <person name="Okalmin O."/>
        </authorList>
    </citation>
    <scope>NUCLEOTIDE SEQUENCE</scope>
    <source>
        <strain evidence="9">FN9</strain>
    </source>
</reference>
<evidence type="ECO:0000256" key="3">
    <source>
        <dbReference type="ARBA" id="ARBA00022989"/>
    </source>
</evidence>
<feature type="transmembrane region" description="Helical" evidence="7">
    <location>
        <begin position="116"/>
        <end position="142"/>
    </location>
</feature>
<feature type="transmembrane region" description="Helical" evidence="7">
    <location>
        <begin position="347"/>
        <end position="368"/>
    </location>
</feature>
<feature type="compositionally biased region" description="Basic and acidic residues" evidence="6">
    <location>
        <begin position="1"/>
        <end position="11"/>
    </location>
</feature>
<proteinExistence type="predicted"/>
<feature type="transmembrane region" description="Helical" evidence="7">
    <location>
        <begin position="311"/>
        <end position="335"/>
    </location>
</feature>
<evidence type="ECO:0000256" key="4">
    <source>
        <dbReference type="ARBA" id="ARBA00023136"/>
    </source>
</evidence>
<keyword evidence="2 7" id="KW-0812">Transmembrane</keyword>
<dbReference type="PROSITE" id="PS50850">
    <property type="entry name" value="MFS"/>
    <property type="match status" value="1"/>
</dbReference>
<dbReference type="AlphaFoldDB" id="A0A4E9ENI4"/>